<feature type="compositionally biased region" description="Basic residues" evidence="1">
    <location>
        <begin position="25"/>
        <end position="34"/>
    </location>
</feature>
<accession>J3NDV8</accession>
<sequence length="83" mass="8988">PPCTPTATPPQPPSSPPPPPILGRKNCKTRHQKSHERTEASLSPLLGSWGYKIPSYSSSPLSLLALHQPMAFVFLEAESSERA</sequence>
<organism evidence="2">
    <name type="scientific">Oryza brachyantha</name>
    <name type="common">malo sina</name>
    <dbReference type="NCBI Taxonomy" id="4533"/>
    <lineage>
        <taxon>Eukaryota</taxon>
        <taxon>Viridiplantae</taxon>
        <taxon>Streptophyta</taxon>
        <taxon>Embryophyta</taxon>
        <taxon>Tracheophyta</taxon>
        <taxon>Spermatophyta</taxon>
        <taxon>Magnoliopsida</taxon>
        <taxon>Liliopsida</taxon>
        <taxon>Poales</taxon>
        <taxon>Poaceae</taxon>
        <taxon>BOP clade</taxon>
        <taxon>Oryzoideae</taxon>
        <taxon>Oryzeae</taxon>
        <taxon>Oryzinae</taxon>
        <taxon>Oryza</taxon>
    </lineage>
</organism>
<feature type="compositionally biased region" description="Pro residues" evidence="1">
    <location>
        <begin position="1"/>
        <end position="21"/>
    </location>
</feature>
<keyword evidence="3" id="KW-1185">Reference proteome</keyword>
<dbReference type="Proteomes" id="UP000006038">
    <property type="component" value="Chromosome 12"/>
</dbReference>
<reference evidence="2" key="1">
    <citation type="journal article" date="2013" name="Nat. Commun.">
        <title>Whole-genome sequencing of Oryza brachyantha reveals mechanisms underlying Oryza genome evolution.</title>
        <authorList>
            <person name="Chen J."/>
            <person name="Huang Q."/>
            <person name="Gao D."/>
            <person name="Wang J."/>
            <person name="Lang Y."/>
            <person name="Liu T."/>
            <person name="Li B."/>
            <person name="Bai Z."/>
            <person name="Luis Goicoechea J."/>
            <person name="Liang C."/>
            <person name="Chen C."/>
            <person name="Zhang W."/>
            <person name="Sun S."/>
            <person name="Liao Y."/>
            <person name="Zhang X."/>
            <person name="Yang L."/>
            <person name="Song C."/>
            <person name="Wang M."/>
            <person name="Shi J."/>
            <person name="Liu G."/>
            <person name="Liu J."/>
            <person name="Zhou H."/>
            <person name="Zhou W."/>
            <person name="Yu Q."/>
            <person name="An N."/>
            <person name="Chen Y."/>
            <person name="Cai Q."/>
            <person name="Wang B."/>
            <person name="Liu B."/>
            <person name="Min J."/>
            <person name="Huang Y."/>
            <person name="Wu H."/>
            <person name="Li Z."/>
            <person name="Zhang Y."/>
            <person name="Yin Y."/>
            <person name="Song W."/>
            <person name="Jiang J."/>
            <person name="Jackson S.A."/>
            <person name="Wing R.A."/>
            <person name="Wang J."/>
            <person name="Chen M."/>
        </authorList>
    </citation>
    <scope>NUCLEOTIDE SEQUENCE [LARGE SCALE GENOMIC DNA]</scope>
    <source>
        <strain evidence="2">cv. IRGC 101232</strain>
    </source>
</reference>
<feature type="region of interest" description="Disordered" evidence="1">
    <location>
        <begin position="1"/>
        <end position="39"/>
    </location>
</feature>
<evidence type="ECO:0000313" key="2">
    <source>
        <dbReference type="EnsemblPlants" id="OB12G21660.1"/>
    </source>
</evidence>
<proteinExistence type="predicted"/>
<dbReference type="Gramene" id="OB12G21660.1">
    <property type="protein sequence ID" value="OB12G21660.1"/>
    <property type="gene ID" value="OB12G21660"/>
</dbReference>
<dbReference type="EnsemblPlants" id="OB12G21660.1">
    <property type="protein sequence ID" value="OB12G21660.1"/>
    <property type="gene ID" value="OB12G21660"/>
</dbReference>
<evidence type="ECO:0000256" key="1">
    <source>
        <dbReference type="SAM" id="MobiDB-lite"/>
    </source>
</evidence>
<dbReference type="AlphaFoldDB" id="J3NDV8"/>
<protein>
    <submittedName>
        <fullName evidence="2">Uncharacterized protein</fullName>
    </submittedName>
</protein>
<dbReference type="HOGENOM" id="CLU_2549700_0_0_1"/>
<name>J3NDV8_ORYBR</name>
<reference evidence="2" key="2">
    <citation type="submission" date="2013-04" db="UniProtKB">
        <authorList>
            <consortium name="EnsemblPlants"/>
        </authorList>
    </citation>
    <scope>IDENTIFICATION</scope>
</reference>
<evidence type="ECO:0000313" key="3">
    <source>
        <dbReference type="Proteomes" id="UP000006038"/>
    </source>
</evidence>